<dbReference type="InterPro" id="IPR026870">
    <property type="entry name" value="Zinc_ribbon_dom"/>
</dbReference>
<evidence type="ECO:0000313" key="3">
    <source>
        <dbReference type="EMBL" id="MBB6146888.1"/>
    </source>
</evidence>
<dbReference type="OrthoDB" id="117836at2"/>
<evidence type="ECO:0000259" key="2">
    <source>
        <dbReference type="Pfam" id="PF13240"/>
    </source>
</evidence>
<keyword evidence="1" id="KW-0472">Membrane</keyword>
<feature type="domain" description="Zinc-ribbon" evidence="2">
    <location>
        <begin position="5"/>
        <end position="25"/>
    </location>
</feature>
<feature type="transmembrane region" description="Helical" evidence="1">
    <location>
        <begin position="106"/>
        <end position="125"/>
    </location>
</feature>
<dbReference type="AlphaFoldDB" id="A0A841K8J8"/>
<proteinExistence type="predicted"/>
<keyword evidence="1" id="KW-0812">Transmembrane</keyword>
<gene>
    <name evidence="3" type="ORF">HNQ77_004869</name>
</gene>
<feature type="transmembrane region" description="Helical" evidence="1">
    <location>
        <begin position="53"/>
        <end position="72"/>
    </location>
</feature>
<sequence length="222" mass="23233">MDSICHRCGTAINSSELFCPHCGAPQLRYEPSDEVTQAGPLSSQSIGRDPSTVLWKDVIASAVLVAIPVGVLTSLLDFGALWVIGGGIATVSIYRRRTGRPPASGTGWRIGALLGVMAAFASTAFDGLTLVVQRYWLHDGGVIDGRFHQVGQQLTEQLSRSNPEAAAVMPWFVHFWLTPDGAAAIALMGAVGSAIAMLLFSAAGGAIGARIASLGNRAERSS</sequence>
<protein>
    <submittedName>
        <fullName evidence="3">Drug/metabolite transporter (DMT)-like permease</fullName>
    </submittedName>
</protein>
<accession>A0A841K8J8</accession>
<dbReference type="RefSeq" id="WP_050061254.1">
    <property type="nucleotide sequence ID" value="NZ_JACHEK010000011.1"/>
</dbReference>
<comment type="caution">
    <text evidence="3">The sequence shown here is derived from an EMBL/GenBank/DDBJ whole genome shotgun (WGS) entry which is preliminary data.</text>
</comment>
<evidence type="ECO:0000256" key="1">
    <source>
        <dbReference type="SAM" id="Phobius"/>
    </source>
</evidence>
<organism evidence="3 4">
    <name type="scientific">Silvibacterium bohemicum</name>
    <dbReference type="NCBI Taxonomy" id="1577686"/>
    <lineage>
        <taxon>Bacteria</taxon>
        <taxon>Pseudomonadati</taxon>
        <taxon>Acidobacteriota</taxon>
        <taxon>Terriglobia</taxon>
        <taxon>Terriglobales</taxon>
        <taxon>Acidobacteriaceae</taxon>
        <taxon>Silvibacterium</taxon>
    </lineage>
</organism>
<name>A0A841K8J8_9BACT</name>
<reference evidence="3 4" key="1">
    <citation type="submission" date="2020-08" db="EMBL/GenBank/DDBJ databases">
        <title>Genomic Encyclopedia of Type Strains, Phase IV (KMG-IV): sequencing the most valuable type-strain genomes for metagenomic binning, comparative biology and taxonomic classification.</title>
        <authorList>
            <person name="Goeker M."/>
        </authorList>
    </citation>
    <scope>NUCLEOTIDE SEQUENCE [LARGE SCALE GENOMIC DNA]</scope>
    <source>
        <strain evidence="3 4">DSM 103733</strain>
    </source>
</reference>
<keyword evidence="1" id="KW-1133">Transmembrane helix</keyword>
<dbReference type="EMBL" id="JACHEK010000011">
    <property type="protein sequence ID" value="MBB6146888.1"/>
    <property type="molecule type" value="Genomic_DNA"/>
</dbReference>
<feature type="transmembrane region" description="Helical" evidence="1">
    <location>
        <begin position="182"/>
        <end position="207"/>
    </location>
</feature>
<evidence type="ECO:0000313" key="4">
    <source>
        <dbReference type="Proteomes" id="UP000538666"/>
    </source>
</evidence>
<dbReference type="Pfam" id="PF13240">
    <property type="entry name" value="Zn_Ribbon_1"/>
    <property type="match status" value="1"/>
</dbReference>
<keyword evidence="4" id="KW-1185">Reference proteome</keyword>
<dbReference type="Proteomes" id="UP000538666">
    <property type="component" value="Unassembled WGS sequence"/>
</dbReference>